<proteinExistence type="predicted"/>
<reference evidence="2 3" key="1">
    <citation type="journal article" date="2023" name="G3 (Bethesda)">
        <title>A chromosome-length genome assembly and annotation of blackberry (Rubus argutus, cv. 'Hillquist').</title>
        <authorList>
            <person name="Bruna T."/>
            <person name="Aryal R."/>
            <person name="Dudchenko O."/>
            <person name="Sargent D.J."/>
            <person name="Mead D."/>
            <person name="Buti M."/>
            <person name="Cavallini A."/>
            <person name="Hytonen T."/>
            <person name="Andres J."/>
            <person name="Pham M."/>
            <person name="Weisz D."/>
            <person name="Mascagni F."/>
            <person name="Usai G."/>
            <person name="Natali L."/>
            <person name="Bassil N."/>
            <person name="Fernandez G.E."/>
            <person name="Lomsadze A."/>
            <person name="Armour M."/>
            <person name="Olukolu B."/>
            <person name="Poorten T."/>
            <person name="Britton C."/>
            <person name="Davik J."/>
            <person name="Ashrafi H."/>
            <person name="Aiden E.L."/>
            <person name="Borodovsky M."/>
            <person name="Worthington M."/>
        </authorList>
    </citation>
    <scope>NUCLEOTIDE SEQUENCE [LARGE SCALE GENOMIC DNA]</scope>
    <source>
        <strain evidence="2">PI 553951</strain>
    </source>
</reference>
<gene>
    <name evidence="2" type="ORF">M0R45_032128</name>
</gene>
<dbReference type="Proteomes" id="UP001457282">
    <property type="component" value="Unassembled WGS sequence"/>
</dbReference>
<dbReference type="GO" id="GO:0000127">
    <property type="term" value="C:transcription factor TFIIIC complex"/>
    <property type="evidence" value="ECO:0007669"/>
    <property type="project" value="InterPro"/>
</dbReference>
<dbReference type="InterPro" id="IPR044210">
    <property type="entry name" value="Tfc3-like"/>
</dbReference>
<dbReference type="GO" id="GO:0003677">
    <property type="term" value="F:DNA binding"/>
    <property type="evidence" value="ECO:0007669"/>
    <property type="project" value="InterPro"/>
</dbReference>
<organism evidence="2 3">
    <name type="scientific">Rubus argutus</name>
    <name type="common">Southern blackberry</name>
    <dbReference type="NCBI Taxonomy" id="59490"/>
    <lineage>
        <taxon>Eukaryota</taxon>
        <taxon>Viridiplantae</taxon>
        <taxon>Streptophyta</taxon>
        <taxon>Embryophyta</taxon>
        <taxon>Tracheophyta</taxon>
        <taxon>Spermatophyta</taxon>
        <taxon>Magnoliopsida</taxon>
        <taxon>eudicotyledons</taxon>
        <taxon>Gunneridae</taxon>
        <taxon>Pentapetalae</taxon>
        <taxon>rosids</taxon>
        <taxon>fabids</taxon>
        <taxon>Rosales</taxon>
        <taxon>Rosaceae</taxon>
        <taxon>Rosoideae</taxon>
        <taxon>Rosoideae incertae sedis</taxon>
        <taxon>Rubus</taxon>
    </lineage>
</organism>
<comment type="caution">
    <text evidence="2">The sequence shown here is derived from an EMBL/GenBank/DDBJ whole genome shotgun (WGS) entry which is preliminary data.</text>
</comment>
<dbReference type="GO" id="GO:0042791">
    <property type="term" value="P:5S class rRNA transcription by RNA polymerase III"/>
    <property type="evidence" value="ECO:0007669"/>
    <property type="project" value="TreeGrafter"/>
</dbReference>
<evidence type="ECO:0000313" key="3">
    <source>
        <dbReference type="Proteomes" id="UP001457282"/>
    </source>
</evidence>
<evidence type="ECO:0000256" key="1">
    <source>
        <dbReference type="SAM" id="MobiDB-lite"/>
    </source>
</evidence>
<accession>A0AAW1WGT4</accession>
<dbReference type="PANTHER" id="PTHR15180">
    <property type="entry name" value="GENERAL TRANSCRIPTION FACTOR 3C POLYPEPTIDE 1"/>
    <property type="match status" value="1"/>
</dbReference>
<feature type="region of interest" description="Disordered" evidence="1">
    <location>
        <begin position="362"/>
        <end position="391"/>
    </location>
</feature>
<evidence type="ECO:0000313" key="2">
    <source>
        <dbReference type="EMBL" id="KAK9923727.1"/>
    </source>
</evidence>
<sequence length="506" mass="56886">MAKFDASYRVGSTSEDWSDLNTSECDPQESDLIASTAPYEDVQNHCGREKISARRSCYQHLNEKFFKLLHGVDVSTQVYKSLAVSNAVELFKLVFLSTSTAPEVPNLLAGILRRYSECDLFAAFNYLRDKKFMVGMKVWERLKDSRSSKRKADINELLDDEKTKKLKSFVAAEGEIISRREKGCPGCQSIRSSVPVLEIGCESPWEGMVSYAEHLLPLHPAPGQSSPIQPEVFRAVYIAIQKAGDQGLSIEEVPRITNIPGEKMTDLIIDVLQTFERVLKVNAYDSIRVVDSLYRGKYFMTSVSGIYQKLESPSWRKPLGGNDGHILLHAENRDNGAAHLEREINADVHKLTILNFPEEVDEYEKQTSSVPESYREGKRGDAEDESSKSSTGKLCVPIFPWINGDGTTNKIVYNGLRRRVLGIVMQNPAILEDEIIRRMDVLNPQSCRKLLELMVLDNHLHVRKMHQTTCTGPPPILGTLLGSSFNPSKLVCREHYFANPTSTSLL</sequence>
<dbReference type="PANTHER" id="PTHR15180:SF1">
    <property type="entry name" value="GENERAL TRANSCRIPTION FACTOR 3C POLYPEPTIDE 1"/>
    <property type="match status" value="1"/>
</dbReference>
<dbReference type="GO" id="GO:0006384">
    <property type="term" value="P:transcription initiation at RNA polymerase III promoter"/>
    <property type="evidence" value="ECO:0007669"/>
    <property type="project" value="InterPro"/>
</dbReference>
<keyword evidence="3" id="KW-1185">Reference proteome</keyword>
<name>A0AAW1WGT4_RUBAR</name>
<feature type="compositionally biased region" description="Basic and acidic residues" evidence="1">
    <location>
        <begin position="373"/>
        <end position="387"/>
    </location>
</feature>
<dbReference type="AlphaFoldDB" id="A0AAW1WGT4"/>
<protein>
    <submittedName>
        <fullName evidence="2">Uncharacterized protein</fullName>
    </submittedName>
</protein>
<dbReference type="EMBL" id="JBEDUW010000006">
    <property type="protein sequence ID" value="KAK9923727.1"/>
    <property type="molecule type" value="Genomic_DNA"/>
</dbReference>